<dbReference type="Proteomes" id="UP000677054">
    <property type="component" value="Unassembled WGS sequence"/>
</dbReference>
<evidence type="ECO:0000259" key="3">
    <source>
        <dbReference type="Pfam" id="PF05986"/>
    </source>
</evidence>
<feature type="non-terminal residue" evidence="4">
    <location>
        <position position="172"/>
    </location>
</feature>
<dbReference type="InterPro" id="IPR010294">
    <property type="entry name" value="ADAMTS_spacer1"/>
</dbReference>
<dbReference type="PANTHER" id="PTHR13723:SF200">
    <property type="entry name" value="ADAM METALLOPEPTIDASE WITH THROMBOSPONDIN TYPE 1 MOTIF B, ISOFORM B"/>
    <property type="match status" value="1"/>
</dbReference>
<evidence type="ECO:0000313" key="5">
    <source>
        <dbReference type="Proteomes" id="UP000677054"/>
    </source>
</evidence>
<comment type="subcellular location">
    <subcellularLocation>
        <location evidence="1">Secreted</location>
    </subcellularLocation>
</comment>
<dbReference type="EMBL" id="LR912181">
    <property type="protein sequence ID" value="CAD7254783.1"/>
    <property type="molecule type" value="Genomic_DNA"/>
</dbReference>
<reference evidence="4" key="1">
    <citation type="submission" date="2020-11" db="EMBL/GenBank/DDBJ databases">
        <authorList>
            <person name="Tran Van P."/>
        </authorList>
    </citation>
    <scope>NUCLEOTIDE SEQUENCE</scope>
</reference>
<dbReference type="GO" id="GO:0005576">
    <property type="term" value="C:extracellular region"/>
    <property type="evidence" value="ECO:0007669"/>
    <property type="project" value="UniProtKB-SubCell"/>
</dbReference>
<evidence type="ECO:0000256" key="2">
    <source>
        <dbReference type="ARBA" id="ARBA00022525"/>
    </source>
</evidence>
<dbReference type="GO" id="GO:0004222">
    <property type="term" value="F:metalloendopeptidase activity"/>
    <property type="evidence" value="ECO:0007669"/>
    <property type="project" value="TreeGrafter"/>
</dbReference>
<evidence type="ECO:0000256" key="1">
    <source>
        <dbReference type="ARBA" id="ARBA00004613"/>
    </source>
</evidence>
<dbReference type="PANTHER" id="PTHR13723">
    <property type="entry name" value="ADAMTS A DISINTEGRIN AND METALLOPROTEASE WITH THROMBOSPONDIN MOTIFS PROTEASE"/>
    <property type="match status" value="1"/>
</dbReference>
<name>A0A7R9AIY7_9CRUS</name>
<dbReference type="OrthoDB" id="412680at2759"/>
<keyword evidence="5" id="KW-1185">Reference proteome</keyword>
<sequence>RVACDWGIDSSALEDKCGVCLGDGSQCSTVTGLFATGHGVGYKQVVEIPAGAFNVRVAEVSSARNFLALKGESGYYLNGDWYIKWSGEYVAGGSYVYYQRMNDTEEISIPGPVKEPLQVMLLFQVENPGVTWEYTIASENTTRTPEYQWEYLGWTPCTRTCGSGNQALKTPK</sequence>
<accession>A0A7R9AIY7</accession>
<dbReference type="GO" id="GO:0031012">
    <property type="term" value="C:extracellular matrix"/>
    <property type="evidence" value="ECO:0007669"/>
    <property type="project" value="TreeGrafter"/>
</dbReference>
<evidence type="ECO:0000313" key="4">
    <source>
        <dbReference type="EMBL" id="CAD7254783.1"/>
    </source>
</evidence>
<dbReference type="GO" id="GO:0030198">
    <property type="term" value="P:extracellular matrix organization"/>
    <property type="evidence" value="ECO:0007669"/>
    <property type="project" value="TreeGrafter"/>
</dbReference>
<keyword evidence="2" id="KW-0964">Secreted</keyword>
<dbReference type="FunFam" id="2.60.120.830:FF:000001">
    <property type="entry name" value="A disintegrin and metalloproteinase with thrombospondin motifs 1"/>
    <property type="match status" value="1"/>
</dbReference>
<dbReference type="GO" id="GO:0006508">
    <property type="term" value="P:proteolysis"/>
    <property type="evidence" value="ECO:0007669"/>
    <property type="project" value="TreeGrafter"/>
</dbReference>
<proteinExistence type="predicted"/>
<organism evidence="4">
    <name type="scientific">Darwinula stevensoni</name>
    <dbReference type="NCBI Taxonomy" id="69355"/>
    <lineage>
        <taxon>Eukaryota</taxon>
        <taxon>Metazoa</taxon>
        <taxon>Ecdysozoa</taxon>
        <taxon>Arthropoda</taxon>
        <taxon>Crustacea</taxon>
        <taxon>Oligostraca</taxon>
        <taxon>Ostracoda</taxon>
        <taxon>Podocopa</taxon>
        <taxon>Podocopida</taxon>
        <taxon>Darwinulocopina</taxon>
        <taxon>Darwinuloidea</taxon>
        <taxon>Darwinulidae</taxon>
        <taxon>Darwinula</taxon>
    </lineage>
</organism>
<dbReference type="Gene3D" id="2.60.120.830">
    <property type="match status" value="1"/>
</dbReference>
<dbReference type="EMBL" id="CAJPEV010012663">
    <property type="protein sequence ID" value="CAG0906548.1"/>
    <property type="molecule type" value="Genomic_DNA"/>
</dbReference>
<protein>
    <recommendedName>
        <fullName evidence="3">ADAMTS/ADAMTS-like Spacer 1 domain-containing protein</fullName>
    </recommendedName>
</protein>
<gene>
    <name evidence="4" type="ORF">DSTB1V02_LOCUS14529</name>
</gene>
<dbReference type="Pfam" id="PF05986">
    <property type="entry name" value="ADAMTS_spacer1"/>
    <property type="match status" value="1"/>
</dbReference>
<feature type="domain" description="ADAMTS/ADAMTS-like Spacer 1" evidence="3">
    <location>
        <begin position="29"/>
        <end position="136"/>
    </location>
</feature>
<dbReference type="AlphaFoldDB" id="A0A7R9AIY7"/>
<dbReference type="InterPro" id="IPR050439">
    <property type="entry name" value="ADAMTS_ADAMTS-like"/>
</dbReference>